<accession>A0ABN9LPM9</accession>
<dbReference type="SMART" id="SM00698">
    <property type="entry name" value="MORN"/>
    <property type="match status" value="6"/>
</dbReference>
<comment type="subcellular location">
    <subcellularLocation>
        <location evidence="1">Cytoplasmic vesicle</location>
        <location evidence="1">Secretory vesicle</location>
        <location evidence="1">Acrosome</location>
    </subcellularLocation>
</comment>
<protein>
    <recommendedName>
        <fullName evidence="4">MORN repeat-containing protein 3</fullName>
    </recommendedName>
</protein>
<evidence type="ECO:0000256" key="2">
    <source>
        <dbReference type="ARBA" id="ARBA00022737"/>
    </source>
</evidence>
<evidence type="ECO:0000256" key="5">
    <source>
        <dbReference type="ARBA" id="ARBA00045851"/>
    </source>
</evidence>
<comment type="caution">
    <text evidence="6">The sequence shown here is derived from an EMBL/GenBank/DDBJ whole genome shotgun (WGS) entry which is preliminary data.</text>
</comment>
<keyword evidence="3" id="KW-0968">Cytoplasmic vesicle</keyword>
<dbReference type="EMBL" id="CAUEEQ010026685">
    <property type="protein sequence ID" value="CAJ0947406.1"/>
    <property type="molecule type" value="Genomic_DNA"/>
</dbReference>
<dbReference type="PANTHER" id="PTHR46511:SF1">
    <property type="entry name" value="MORN REPEAT-CONTAINING PROTEIN 3"/>
    <property type="match status" value="1"/>
</dbReference>
<keyword evidence="2" id="KW-0677">Repeat</keyword>
<evidence type="ECO:0000256" key="3">
    <source>
        <dbReference type="ARBA" id="ARBA00023329"/>
    </source>
</evidence>
<evidence type="ECO:0000256" key="4">
    <source>
        <dbReference type="ARBA" id="ARBA00039854"/>
    </source>
</evidence>
<gene>
    <name evidence="6" type="ORF">RIMI_LOCUS11667273</name>
</gene>
<evidence type="ECO:0000313" key="6">
    <source>
        <dbReference type="EMBL" id="CAJ0947406.1"/>
    </source>
</evidence>
<comment type="function">
    <text evidence="5">Assembles a suppression complex (suppresome) by tethering SIRT1 and MDM2 to regulate composite modifications of p53/TP53. Confers both deacetylation-mediated functional inactivation, by SIRT1, and ubiquitination-dependent degradation, by MDM2, of p53/TP53, promoting a proliferative and cell survival behaviors. May play a role in the regulation of spermatogenesis.</text>
</comment>
<keyword evidence="7" id="KW-1185">Reference proteome</keyword>
<reference evidence="6" key="1">
    <citation type="submission" date="2023-07" db="EMBL/GenBank/DDBJ databases">
        <authorList>
            <person name="Stuckert A."/>
        </authorList>
    </citation>
    <scope>NUCLEOTIDE SEQUENCE</scope>
</reference>
<dbReference type="Gene3D" id="2.20.110.10">
    <property type="entry name" value="Histone H3 K4-specific methyltransferase SET7/9 N-terminal domain"/>
    <property type="match status" value="3"/>
</dbReference>
<dbReference type="Proteomes" id="UP001176940">
    <property type="component" value="Unassembled WGS sequence"/>
</dbReference>
<evidence type="ECO:0000256" key="1">
    <source>
        <dbReference type="ARBA" id="ARBA00004218"/>
    </source>
</evidence>
<dbReference type="InterPro" id="IPR003409">
    <property type="entry name" value="MORN"/>
</dbReference>
<name>A0ABN9LPM9_9NEOB</name>
<sequence>MPLRKTFRRIEALWRDWDTKAQKSGLRSTVYSVNGDEYTGEWMDNMKHGKGACIYKEANAIYQGDWIRGKRSGCGTYAIKSPSTGEYIRVYAGNWKNDKKHGYGTYYFSEDEYYEGGWECGQRSGWGKMIYANGDVYEGEWQSDKYCGQGILFSANKNRYEGSWKDGMKHGSGKFYYMDTGKIYDGYWIMDIAKCGTLEDTVWKDAPDTKKHPIPELKVADPKCVLEEAIRGLTSPVQKLNITLAHTMAMLLDHCNLK</sequence>
<dbReference type="SUPFAM" id="SSF82185">
    <property type="entry name" value="Histone H3 K4-specific methyltransferase SET7/9 N-terminal domain"/>
    <property type="match status" value="2"/>
</dbReference>
<dbReference type="PANTHER" id="PTHR46511">
    <property type="entry name" value="MORN REPEAT-CONTAINING PROTEIN 3"/>
    <property type="match status" value="1"/>
</dbReference>
<dbReference type="InterPro" id="IPR052472">
    <property type="entry name" value="MORN3"/>
</dbReference>
<proteinExistence type="predicted"/>
<evidence type="ECO:0000313" key="7">
    <source>
        <dbReference type="Proteomes" id="UP001176940"/>
    </source>
</evidence>
<organism evidence="6 7">
    <name type="scientific">Ranitomeya imitator</name>
    <name type="common">mimic poison frog</name>
    <dbReference type="NCBI Taxonomy" id="111125"/>
    <lineage>
        <taxon>Eukaryota</taxon>
        <taxon>Metazoa</taxon>
        <taxon>Chordata</taxon>
        <taxon>Craniata</taxon>
        <taxon>Vertebrata</taxon>
        <taxon>Euteleostomi</taxon>
        <taxon>Amphibia</taxon>
        <taxon>Batrachia</taxon>
        <taxon>Anura</taxon>
        <taxon>Neobatrachia</taxon>
        <taxon>Hyloidea</taxon>
        <taxon>Dendrobatidae</taxon>
        <taxon>Dendrobatinae</taxon>
        <taxon>Ranitomeya</taxon>
    </lineage>
</organism>
<dbReference type="Pfam" id="PF02493">
    <property type="entry name" value="MORN"/>
    <property type="match status" value="6"/>
</dbReference>